<gene>
    <name evidence="1" type="ORF">DCF19_09030</name>
</gene>
<evidence type="ECO:0000313" key="1">
    <source>
        <dbReference type="EMBL" id="PZO41693.1"/>
    </source>
</evidence>
<reference evidence="1 2" key="1">
    <citation type="submission" date="2018-04" db="EMBL/GenBank/DDBJ databases">
        <authorList>
            <person name="Go L.Y."/>
            <person name="Mitchell J.A."/>
        </authorList>
    </citation>
    <scope>NUCLEOTIDE SEQUENCE [LARGE SCALE GENOMIC DNA]</scope>
    <source>
        <strain evidence="1">ULC066bin1</strain>
    </source>
</reference>
<proteinExistence type="predicted"/>
<sequence>MNQIKSRKYIIPCFCGVVLAANTILAIATPQFLFAEELSIWERLYNLFASSHPQGEAGSRQDGGARRDRCPTVTNPLMAIAPIDVKGNLLVGRTISDRPTFWFYVPYSPAARRRAEFVIIDDKEEDFYSATFMLDRQPGIASLQLPSTAQPFKDGKKYQWVFSVICNPINRSGDATVNGWIEKVPVSKSLNIKLKTATPKDLITIHTDLGLWNDTLTALANFGKENPENTDFQSSWIALQSQFGLKNFHSKTWITYALPEIGLTNNNSAPPQSQPTMLPVQTIIDNLRNMDLTPIPKTK</sequence>
<name>A0A2W4W9D4_9CYAN</name>
<evidence type="ECO:0008006" key="3">
    <source>
        <dbReference type="Google" id="ProtNLM"/>
    </source>
</evidence>
<dbReference type="AlphaFoldDB" id="A0A2W4W9D4"/>
<dbReference type="EMBL" id="QBML01000010">
    <property type="protein sequence ID" value="PZO41693.1"/>
    <property type="molecule type" value="Genomic_DNA"/>
</dbReference>
<dbReference type="InterPro" id="IPR010328">
    <property type="entry name" value="DUF928"/>
</dbReference>
<reference evidence="1 2" key="2">
    <citation type="submission" date="2018-06" db="EMBL/GenBank/DDBJ databases">
        <title>Metagenomic assembly of (sub)arctic Cyanobacteria and their associated microbiome from non-axenic cultures.</title>
        <authorList>
            <person name="Baurain D."/>
        </authorList>
    </citation>
    <scope>NUCLEOTIDE SEQUENCE [LARGE SCALE GENOMIC DNA]</scope>
    <source>
        <strain evidence="1">ULC066bin1</strain>
    </source>
</reference>
<dbReference type="Proteomes" id="UP000249467">
    <property type="component" value="Unassembled WGS sequence"/>
</dbReference>
<comment type="caution">
    <text evidence="1">The sequence shown here is derived from an EMBL/GenBank/DDBJ whole genome shotgun (WGS) entry which is preliminary data.</text>
</comment>
<evidence type="ECO:0000313" key="2">
    <source>
        <dbReference type="Proteomes" id="UP000249467"/>
    </source>
</evidence>
<accession>A0A2W4W9D4</accession>
<dbReference type="Pfam" id="PF06051">
    <property type="entry name" value="DUF928"/>
    <property type="match status" value="1"/>
</dbReference>
<protein>
    <recommendedName>
        <fullName evidence="3">DUF928 domain-containing protein</fullName>
    </recommendedName>
</protein>
<organism evidence="1 2">
    <name type="scientific">Pseudanabaena frigida</name>
    <dbReference type="NCBI Taxonomy" id="945775"/>
    <lineage>
        <taxon>Bacteria</taxon>
        <taxon>Bacillati</taxon>
        <taxon>Cyanobacteriota</taxon>
        <taxon>Cyanophyceae</taxon>
        <taxon>Pseudanabaenales</taxon>
        <taxon>Pseudanabaenaceae</taxon>
        <taxon>Pseudanabaena</taxon>
    </lineage>
</organism>